<protein>
    <submittedName>
        <fullName evidence="1">Uncharacterized protein</fullName>
    </submittedName>
</protein>
<dbReference type="OrthoDB" id="29853at2759"/>
<comment type="caution">
    <text evidence="1">The sequence shown here is derived from an EMBL/GenBank/DDBJ whole genome shotgun (WGS) entry which is preliminary data.</text>
</comment>
<evidence type="ECO:0000313" key="1">
    <source>
        <dbReference type="EMBL" id="GBN63442.1"/>
    </source>
</evidence>
<accession>A0A4Y2QJE7</accession>
<dbReference type="Proteomes" id="UP000499080">
    <property type="component" value="Unassembled WGS sequence"/>
</dbReference>
<organism evidence="1 2">
    <name type="scientific">Araneus ventricosus</name>
    <name type="common">Orbweaver spider</name>
    <name type="synonym">Epeira ventricosa</name>
    <dbReference type="NCBI Taxonomy" id="182803"/>
    <lineage>
        <taxon>Eukaryota</taxon>
        <taxon>Metazoa</taxon>
        <taxon>Ecdysozoa</taxon>
        <taxon>Arthropoda</taxon>
        <taxon>Chelicerata</taxon>
        <taxon>Arachnida</taxon>
        <taxon>Araneae</taxon>
        <taxon>Araneomorphae</taxon>
        <taxon>Entelegynae</taxon>
        <taxon>Araneoidea</taxon>
        <taxon>Araneidae</taxon>
        <taxon>Araneus</taxon>
    </lineage>
</organism>
<name>A0A4Y2QJE7_ARAVE</name>
<sequence>MMWPPSPILVYDTFTLITKLFNPLTSSETVPGGPKSSLYLRLSSFPYALREGYTNGWGSGVNNHPGWESPLHVLSSQRPGFKGLEEKRFLGIKELNHTYSLQGHGHTSIRLRQHCMAFPC</sequence>
<gene>
    <name evidence="1" type="ORF">AVEN_197845_1</name>
</gene>
<keyword evidence="2" id="KW-1185">Reference proteome</keyword>
<proteinExistence type="predicted"/>
<evidence type="ECO:0000313" key="2">
    <source>
        <dbReference type="Proteomes" id="UP000499080"/>
    </source>
</evidence>
<reference evidence="1 2" key="1">
    <citation type="journal article" date="2019" name="Sci. Rep.">
        <title>Orb-weaving spider Araneus ventricosus genome elucidates the spidroin gene catalogue.</title>
        <authorList>
            <person name="Kono N."/>
            <person name="Nakamura H."/>
            <person name="Ohtoshi R."/>
            <person name="Moran D.A.P."/>
            <person name="Shinohara A."/>
            <person name="Yoshida Y."/>
            <person name="Fujiwara M."/>
            <person name="Mori M."/>
            <person name="Tomita M."/>
            <person name="Arakawa K."/>
        </authorList>
    </citation>
    <scope>NUCLEOTIDE SEQUENCE [LARGE SCALE GENOMIC DNA]</scope>
</reference>
<dbReference type="EMBL" id="BGPR01014042">
    <property type="protein sequence ID" value="GBN63442.1"/>
    <property type="molecule type" value="Genomic_DNA"/>
</dbReference>
<dbReference type="AlphaFoldDB" id="A0A4Y2QJE7"/>